<organism evidence="1">
    <name type="scientific">Cacopsylla melanoneura</name>
    <dbReference type="NCBI Taxonomy" id="428564"/>
    <lineage>
        <taxon>Eukaryota</taxon>
        <taxon>Metazoa</taxon>
        <taxon>Ecdysozoa</taxon>
        <taxon>Arthropoda</taxon>
        <taxon>Hexapoda</taxon>
        <taxon>Insecta</taxon>
        <taxon>Pterygota</taxon>
        <taxon>Neoptera</taxon>
        <taxon>Paraneoptera</taxon>
        <taxon>Hemiptera</taxon>
        <taxon>Sternorrhyncha</taxon>
        <taxon>Psylloidea</taxon>
        <taxon>Psyllidae</taxon>
        <taxon>Psyllinae</taxon>
        <taxon>Cacopsylla</taxon>
    </lineage>
</organism>
<proteinExistence type="predicted"/>
<dbReference type="EMBL" id="HBUF01426642">
    <property type="protein sequence ID" value="CAG6741482.1"/>
    <property type="molecule type" value="Transcribed_RNA"/>
</dbReference>
<sequence length="148" mass="17246">MNNTLDTSTGRRKFKKQHGNSYGVTMRIGWNSMTLELSQIIQASTRIMDNQEIKHTDKTGNAAWTLMCHGIKGPQRNKKNMHNLPMTKNNGHNSVRQTSVKLVERALQMSTEGEIFRRNDRCPQCHKSKEQQRQKNIITNKKYYTRIQ</sequence>
<accession>A0A8D8Z649</accession>
<dbReference type="AlphaFoldDB" id="A0A8D8Z649"/>
<dbReference type="EMBL" id="HBUF01426640">
    <property type="protein sequence ID" value="CAG6741478.1"/>
    <property type="molecule type" value="Transcribed_RNA"/>
</dbReference>
<dbReference type="EMBL" id="HBUF01426641">
    <property type="protein sequence ID" value="CAG6741480.1"/>
    <property type="molecule type" value="Transcribed_RNA"/>
</dbReference>
<evidence type="ECO:0000313" key="1">
    <source>
        <dbReference type="EMBL" id="CAG6741482.1"/>
    </source>
</evidence>
<name>A0A8D8Z649_9HEMI</name>
<reference evidence="1" key="1">
    <citation type="submission" date="2021-05" db="EMBL/GenBank/DDBJ databases">
        <authorList>
            <person name="Alioto T."/>
            <person name="Alioto T."/>
            <person name="Gomez Garrido J."/>
        </authorList>
    </citation>
    <scope>NUCLEOTIDE SEQUENCE</scope>
</reference>
<protein>
    <submittedName>
        <fullName evidence="1">Uncharacterized protein</fullName>
    </submittedName>
</protein>